<feature type="transmembrane region" description="Helical" evidence="1">
    <location>
        <begin position="301"/>
        <end position="320"/>
    </location>
</feature>
<reference evidence="2 3" key="1">
    <citation type="journal article" date="2015" name="Nature">
        <title>rRNA introns, odd ribosomes, and small enigmatic genomes across a large radiation of phyla.</title>
        <authorList>
            <person name="Brown C.T."/>
            <person name="Hug L.A."/>
            <person name="Thomas B.C."/>
            <person name="Sharon I."/>
            <person name="Castelle C.J."/>
            <person name="Singh A."/>
            <person name="Wilkins M.J."/>
            <person name="Williams K.H."/>
            <person name="Banfield J.F."/>
        </authorList>
    </citation>
    <scope>NUCLEOTIDE SEQUENCE [LARGE SCALE GENOMIC DNA]</scope>
</reference>
<gene>
    <name evidence="2" type="ORF">UR35_C0001G0090</name>
</gene>
<evidence type="ECO:0000313" key="3">
    <source>
        <dbReference type="Proteomes" id="UP000034778"/>
    </source>
</evidence>
<dbReference type="STRING" id="1618566.UR35_C0001G0090"/>
<feature type="transmembrane region" description="Helical" evidence="1">
    <location>
        <begin position="68"/>
        <end position="86"/>
    </location>
</feature>
<accession>A0A0F9ZMN6</accession>
<name>A0A0F9ZMN6_9BACT</name>
<feature type="transmembrane region" description="Helical" evidence="1">
    <location>
        <begin position="340"/>
        <end position="357"/>
    </location>
</feature>
<evidence type="ECO:0000313" key="2">
    <source>
        <dbReference type="EMBL" id="KKP45493.1"/>
    </source>
</evidence>
<keyword evidence="1" id="KW-0472">Membrane</keyword>
<evidence type="ECO:0000256" key="1">
    <source>
        <dbReference type="SAM" id="Phobius"/>
    </source>
</evidence>
<protein>
    <recommendedName>
        <fullName evidence="4">Membrane protein 6-pyruvoyl-tetrahydropterin synthase-related domain-containing protein</fullName>
    </recommendedName>
</protein>
<dbReference type="Proteomes" id="UP000034778">
    <property type="component" value="Unassembled WGS sequence"/>
</dbReference>
<dbReference type="AlphaFoldDB" id="A0A0F9ZMN6"/>
<feature type="transmembrane region" description="Helical" evidence="1">
    <location>
        <begin position="269"/>
        <end position="289"/>
    </location>
</feature>
<dbReference type="EMBL" id="LBOW01000001">
    <property type="protein sequence ID" value="KKP45493.1"/>
    <property type="molecule type" value="Genomic_DNA"/>
</dbReference>
<sequence length="833" mass="97235">MLKNKLTQILYILLIILPVIVVFKNIFYIYPFSFGDAPYFYTDTLASLLSEPLIWVTRGVNFGGINQFLWLSPIMAIYGFLGKYLLLDNQIIVRILFYIPAVILSILGPYILTKYLNFSKTVSFFSSLFYCLNTYFILLIDGGQVGVALAYGIFPIVLYFIKKYIDVSNTTNFFWAYVFGMLLCIIDPRIYIILFSLLAIWSFLRRESLKPLFVLQIPILLSNLYWLYPMIKIKPINVSYSVLDLQTSSLINSLLLYAPHWPNNIFGKIVPPLFYFSIIPILVFGFLFFKDRHKDIKKLVILFLIFAFLAKGTTPPFGEIYDFILTKIPLMVAFRDSSKFFIPLTLLGGILIGETIDKLKMIKFIKIITYTIILLLVWQAIFGKLNFNLSGRILNDDMGKIYSNLKNEQGEYKTLWFPEKHPMAYESFDKPALDARDLIKINTISSVNVSEDPFNFLNDINFPIKLAKLGIKYIFLSGDPRNVYPSEDDLKRWSTVSKLISNNPNLKPVNWNTSFQIFEVPDFLPKFYKVHDLIGAVGPHLPSDMPAVYFEDGKFDPRFLENKDSNSVKLLFNNSVEQDLTMSFLQKYFVDTGNAKTNEWAYYSADKYLKAKYELLIRNFIYDDFDYSKGLSFSTKMGEKIEFNFKNLDLGEYVLAVRRMNELNKFEWKIINHSLNIKDKDFSYEYINEKDFDAVNVIALIPKKDFEEAEKLGQHHIAYFGVIKNDKNYSYKWDTVSIVNEDTSKYLLTTDKYGFWLILNENYNPLWTIRNGEKYSNSIPINSEVNGFYFEPTWNDLHIEFKGQEYFRWGLYYAFISVSLTLIILLYLHIKNE</sequence>
<feature type="transmembrane region" description="Helical" evidence="1">
    <location>
        <begin position="809"/>
        <end position="828"/>
    </location>
</feature>
<feature type="transmembrane region" description="Helical" evidence="1">
    <location>
        <begin position="132"/>
        <end position="161"/>
    </location>
</feature>
<comment type="caution">
    <text evidence="2">The sequence shown here is derived from an EMBL/GenBank/DDBJ whole genome shotgun (WGS) entry which is preliminary data.</text>
</comment>
<proteinExistence type="predicted"/>
<keyword evidence="1" id="KW-0812">Transmembrane</keyword>
<feature type="transmembrane region" description="Helical" evidence="1">
    <location>
        <begin position="9"/>
        <end position="30"/>
    </location>
</feature>
<feature type="transmembrane region" description="Helical" evidence="1">
    <location>
        <begin position="95"/>
        <end position="112"/>
    </location>
</feature>
<keyword evidence="1" id="KW-1133">Transmembrane helix</keyword>
<organism evidence="2 3">
    <name type="scientific">Candidatus Woesebacteria bacterium GW2011_GWB1_33_22</name>
    <dbReference type="NCBI Taxonomy" id="1618566"/>
    <lineage>
        <taxon>Bacteria</taxon>
        <taxon>Candidatus Woeseibacteriota</taxon>
    </lineage>
</organism>
<evidence type="ECO:0008006" key="4">
    <source>
        <dbReference type="Google" id="ProtNLM"/>
    </source>
</evidence>
<feature type="transmembrane region" description="Helical" evidence="1">
    <location>
        <begin position="173"/>
        <end position="203"/>
    </location>
</feature>
<feature type="transmembrane region" description="Helical" evidence="1">
    <location>
        <begin position="364"/>
        <end position="382"/>
    </location>
</feature>